<keyword evidence="1" id="KW-1133">Transmembrane helix</keyword>
<accession>A0A0B6Y9L7</accession>
<protein>
    <submittedName>
        <fullName evidence="2">Uncharacterized protein</fullName>
    </submittedName>
</protein>
<organism evidence="2">
    <name type="scientific">Arion vulgaris</name>
    <dbReference type="NCBI Taxonomy" id="1028688"/>
    <lineage>
        <taxon>Eukaryota</taxon>
        <taxon>Metazoa</taxon>
        <taxon>Spiralia</taxon>
        <taxon>Lophotrochozoa</taxon>
        <taxon>Mollusca</taxon>
        <taxon>Gastropoda</taxon>
        <taxon>Heterobranchia</taxon>
        <taxon>Euthyneura</taxon>
        <taxon>Panpulmonata</taxon>
        <taxon>Eupulmonata</taxon>
        <taxon>Stylommatophora</taxon>
        <taxon>Helicina</taxon>
        <taxon>Arionoidea</taxon>
        <taxon>Arionidae</taxon>
        <taxon>Arion</taxon>
    </lineage>
</organism>
<feature type="transmembrane region" description="Helical" evidence="1">
    <location>
        <begin position="101"/>
        <end position="120"/>
    </location>
</feature>
<gene>
    <name evidence="2" type="primary">ORF18769</name>
</gene>
<evidence type="ECO:0000256" key="1">
    <source>
        <dbReference type="SAM" id="Phobius"/>
    </source>
</evidence>
<sequence length="123" mass="14576">MALDMCATKYFRKYNSSKDSRWKEMCGLMESWRRTVKREMKECGLTWLERQQTRSLVNTLCVNYEMKRISEIYIYLSLQSKQSRTKVQVMCDSRLDTNISVSLRILSVSSSCLVIFSIFLSQR</sequence>
<name>A0A0B6Y9L7_9EUPU</name>
<dbReference type="EMBL" id="HACG01006147">
    <property type="protein sequence ID" value="CEK53012.1"/>
    <property type="molecule type" value="Transcribed_RNA"/>
</dbReference>
<evidence type="ECO:0000313" key="2">
    <source>
        <dbReference type="EMBL" id="CEK53012.1"/>
    </source>
</evidence>
<reference evidence="2" key="1">
    <citation type="submission" date="2014-12" db="EMBL/GenBank/DDBJ databases">
        <title>Insight into the proteome of Arion vulgaris.</title>
        <authorList>
            <person name="Aradska J."/>
            <person name="Bulat T."/>
            <person name="Smidak R."/>
            <person name="Sarate P."/>
            <person name="Gangsoo J."/>
            <person name="Sialana F."/>
            <person name="Bilban M."/>
            <person name="Lubec G."/>
        </authorList>
    </citation>
    <scope>NUCLEOTIDE SEQUENCE</scope>
    <source>
        <tissue evidence="2">Skin</tissue>
    </source>
</reference>
<keyword evidence="1" id="KW-0812">Transmembrane</keyword>
<dbReference type="AlphaFoldDB" id="A0A0B6Y9L7"/>
<keyword evidence="1" id="KW-0472">Membrane</keyword>
<proteinExistence type="predicted"/>